<dbReference type="AlphaFoldDB" id="A0AAN1WFT2"/>
<evidence type="ECO:0000313" key="2">
    <source>
        <dbReference type="EMBL" id="BCD96802.1"/>
    </source>
</evidence>
<evidence type="ECO:0000313" key="3">
    <source>
        <dbReference type="Proteomes" id="UP001320119"/>
    </source>
</evidence>
<accession>A0AAN1WFT2</accession>
<organism evidence="2 3">
    <name type="scientific">Marinagarivorans cellulosilyticus</name>
    <dbReference type="NCBI Taxonomy" id="2721545"/>
    <lineage>
        <taxon>Bacteria</taxon>
        <taxon>Pseudomonadati</taxon>
        <taxon>Pseudomonadota</taxon>
        <taxon>Gammaproteobacteria</taxon>
        <taxon>Cellvibrionales</taxon>
        <taxon>Cellvibrionaceae</taxon>
        <taxon>Marinagarivorans</taxon>
    </lineage>
</organism>
<feature type="signal peptide" evidence="1">
    <location>
        <begin position="1"/>
        <end position="24"/>
    </location>
</feature>
<proteinExistence type="predicted"/>
<keyword evidence="3" id="KW-1185">Reference proteome</keyword>
<dbReference type="EMBL" id="AP023086">
    <property type="protein sequence ID" value="BCD96802.1"/>
    <property type="molecule type" value="Genomic_DNA"/>
</dbReference>
<gene>
    <name evidence="2" type="ORF">MARGE09_P1002</name>
</gene>
<dbReference type="RefSeq" id="WP_236986285.1">
    <property type="nucleotide sequence ID" value="NZ_AP023086.1"/>
</dbReference>
<name>A0AAN1WFT2_9GAMM</name>
<feature type="chain" id="PRO_5043018720" description="Outer membrane protein beta-barrel domain-containing protein" evidence="1">
    <location>
        <begin position="25"/>
        <end position="168"/>
    </location>
</feature>
<dbReference type="KEGG" id="marq:MARGE09_P1002"/>
<sequence>MNYVRVGIFACIFMLISMSGPAIASEDFDAGSRRFSFVVGSGSALSDNYTVLGIGAGFYPVDGLELGAEVNLWLGGDYDIYEISPSMTYIFTQLDAIQPYVGVLYRETFVETYDNLSAIGARAGVVLDSANGFNFRVGATIVSYQECASSWKKHCTEVTPEVSVGVTF</sequence>
<evidence type="ECO:0008006" key="4">
    <source>
        <dbReference type="Google" id="ProtNLM"/>
    </source>
</evidence>
<evidence type="ECO:0000256" key="1">
    <source>
        <dbReference type="SAM" id="SignalP"/>
    </source>
</evidence>
<keyword evidence="1" id="KW-0732">Signal</keyword>
<reference evidence="2 3" key="1">
    <citation type="journal article" date="2022" name="IScience">
        <title>An ultrasensitive nanofiber-based assay for enzymatic hydrolysis and deep-sea microbial degradation of cellulose.</title>
        <authorList>
            <person name="Tsudome M."/>
            <person name="Tachioka M."/>
            <person name="Miyazaki M."/>
            <person name="Uchimura K."/>
            <person name="Tsuda M."/>
            <person name="Takaki Y."/>
            <person name="Deguchi S."/>
        </authorList>
    </citation>
    <scope>NUCLEOTIDE SEQUENCE [LARGE SCALE GENOMIC DNA]</scope>
    <source>
        <strain evidence="2 3">GE09</strain>
    </source>
</reference>
<dbReference type="Proteomes" id="UP001320119">
    <property type="component" value="Chromosome"/>
</dbReference>
<protein>
    <recommendedName>
        <fullName evidence="4">Outer membrane protein beta-barrel domain-containing protein</fullName>
    </recommendedName>
</protein>